<gene>
    <name evidence="1" type="ORF">V5R04_07130</name>
</gene>
<name>A0AAU7DZM1_9MICO</name>
<evidence type="ECO:0000313" key="1">
    <source>
        <dbReference type="EMBL" id="XBH22976.1"/>
    </source>
</evidence>
<sequence length="114" mass="12342">MTDFKEEIAMTIRKWLSSAGVLVMVAVGAVTLGAAPASADSSGSRYCSSPGRPFLFTYSTMIVEHQHTNSNKPSENYKVKATKKGNYTTSASWSSDLWKVYGTASQGTPQTYCN</sequence>
<evidence type="ECO:0008006" key="2">
    <source>
        <dbReference type="Google" id="ProtNLM"/>
    </source>
</evidence>
<proteinExistence type="predicted"/>
<dbReference type="EMBL" id="CP146203">
    <property type="protein sequence ID" value="XBH22976.1"/>
    <property type="molecule type" value="Genomic_DNA"/>
</dbReference>
<protein>
    <recommendedName>
        <fullName evidence="2">Lactococcin 972 family bacteriocin</fullName>
    </recommendedName>
</protein>
<dbReference type="AlphaFoldDB" id="A0AAU7DZM1"/>
<accession>A0AAU7DZM1</accession>
<organism evidence="1">
    <name type="scientific">Jonesiaceae bacterium BS-20</name>
    <dbReference type="NCBI Taxonomy" id="3120821"/>
    <lineage>
        <taxon>Bacteria</taxon>
        <taxon>Bacillati</taxon>
        <taxon>Actinomycetota</taxon>
        <taxon>Actinomycetes</taxon>
        <taxon>Micrococcales</taxon>
        <taxon>Jonesiaceae</taxon>
    </lineage>
</organism>
<reference evidence="1" key="1">
    <citation type="submission" date="2024-02" db="EMBL/GenBank/DDBJ databases">
        <title>Tomenella chthoni gen. nov. sp. nov., a member of the family Jonesiaceae isolated from bat guano.</title>
        <authorList>
            <person name="Miller S.L."/>
            <person name="King J."/>
            <person name="Sankaranarayanan K."/>
            <person name="Lawson P.A."/>
        </authorList>
    </citation>
    <scope>NUCLEOTIDE SEQUENCE</scope>
    <source>
        <strain evidence="1">BS-20</strain>
    </source>
</reference>